<accession>A0A8E2JEI7</accession>
<evidence type="ECO:0000313" key="3">
    <source>
        <dbReference type="Proteomes" id="UP000250266"/>
    </source>
</evidence>
<feature type="compositionally biased region" description="Low complexity" evidence="1">
    <location>
        <begin position="271"/>
        <end position="284"/>
    </location>
</feature>
<dbReference type="OrthoDB" id="5375264at2759"/>
<gene>
    <name evidence="2" type="ORF">K432DRAFT_443679</name>
</gene>
<proteinExistence type="predicted"/>
<dbReference type="EMBL" id="KV744991">
    <property type="protein sequence ID" value="OCK79715.1"/>
    <property type="molecule type" value="Genomic_DNA"/>
</dbReference>
<name>A0A8E2JEI7_9PEZI</name>
<protein>
    <recommendedName>
        <fullName evidence="4">Myb-like domain-containing protein</fullName>
    </recommendedName>
</protein>
<evidence type="ECO:0000313" key="2">
    <source>
        <dbReference type="EMBL" id="OCK79715.1"/>
    </source>
</evidence>
<dbReference type="Proteomes" id="UP000250266">
    <property type="component" value="Unassembled WGS sequence"/>
</dbReference>
<evidence type="ECO:0000256" key="1">
    <source>
        <dbReference type="SAM" id="MobiDB-lite"/>
    </source>
</evidence>
<feature type="region of interest" description="Disordered" evidence="1">
    <location>
        <begin position="266"/>
        <end position="293"/>
    </location>
</feature>
<reference evidence="2 3" key="1">
    <citation type="journal article" date="2016" name="Nat. Commun.">
        <title>Ectomycorrhizal ecology is imprinted in the genome of the dominant symbiotic fungus Cenococcum geophilum.</title>
        <authorList>
            <consortium name="DOE Joint Genome Institute"/>
            <person name="Peter M."/>
            <person name="Kohler A."/>
            <person name="Ohm R.A."/>
            <person name="Kuo A."/>
            <person name="Krutzmann J."/>
            <person name="Morin E."/>
            <person name="Arend M."/>
            <person name="Barry K.W."/>
            <person name="Binder M."/>
            <person name="Choi C."/>
            <person name="Clum A."/>
            <person name="Copeland A."/>
            <person name="Grisel N."/>
            <person name="Haridas S."/>
            <person name="Kipfer T."/>
            <person name="LaButti K."/>
            <person name="Lindquist E."/>
            <person name="Lipzen A."/>
            <person name="Maire R."/>
            <person name="Meier B."/>
            <person name="Mihaltcheva S."/>
            <person name="Molinier V."/>
            <person name="Murat C."/>
            <person name="Poggeler S."/>
            <person name="Quandt C.A."/>
            <person name="Sperisen C."/>
            <person name="Tritt A."/>
            <person name="Tisserant E."/>
            <person name="Crous P.W."/>
            <person name="Henrissat B."/>
            <person name="Nehls U."/>
            <person name="Egli S."/>
            <person name="Spatafora J.W."/>
            <person name="Grigoriev I.V."/>
            <person name="Martin F.M."/>
        </authorList>
    </citation>
    <scope>NUCLEOTIDE SEQUENCE [LARGE SCALE GENOMIC DNA]</scope>
    <source>
        <strain evidence="2 3">CBS 459.81</strain>
    </source>
</reference>
<feature type="region of interest" description="Disordered" evidence="1">
    <location>
        <begin position="88"/>
        <end position="150"/>
    </location>
</feature>
<dbReference type="AlphaFoldDB" id="A0A8E2JEI7"/>
<sequence length="293" mass="31703">MALLYLDRSPLNFFLLSHIKFSAFLFEHIQNSIAIHPFQLSASHQQFANMSMTNLIANGVASSQELAEISTPEPIELAIKAEVKAEANEDVPVATATPKASKAAREPKTPKTPKMPRSPKTPRSNKRAADVGVDEEDAEGTPSKKAKASGKAIGGSKIATSIAELSTVDRLLLSMKDSGKTWSEINEAWKAATGETPGKSTLPNRYARLKANITQMKAEDQEKLMIAFKKVHDRFEREKWELVRKAMEEAGAESYNTTILQKQHKKLSENTAASAVAAATVASAGSSPADEAA</sequence>
<organism evidence="2 3">
    <name type="scientific">Lepidopterella palustris CBS 459.81</name>
    <dbReference type="NCBI Taxonomy" id="1314670"/>
    <lineage>
        <taxon>Eukaryota</taxon>
        <taxon>Fungi</taxon>
        <taxon>Dikarya</taxon>
        <taxon>Ascomycota</taxon>
        <taxon>Pezizomycotina</taxon>
        <taxon>Dothideomycetes</taxon>
        <taxon>Pleosporomycetidae</taxon>
        <taxon>Mytilinidiales</taxon>
        <taxon>Argynnaceae</taxon>
        <taxon>Lepidopterella</taxon>
    </lineage>
</organism>
<evidence type="ECO:0008006" key="4">
    <source>
        <dbReference type="Google" id="ProtNLM"/>
    </source>
</evidence>
<keyword evidence="3" id="KW-1185">Reference proteome</keyword>